<keyword evidence="1" id="KW-1133">Transmembrane helix</keyword>
<feature type="transmembrane region" description="Helical" evidence="1">
    <location>
        <begin position="237"/>
        <end position="257"/>
    </location>
</feature>
<sequence>MEDHALEGGTSPLDIAVVVAENWLLLILVPLLAGVIVFGVISATTPNVYETEAILAIDEREAALVQTSPVLDKAMAGSPSFAGLPGTSSGARGESLARHLTVAKEATSDWYRLRLRGDNATHLKEVLYSIIQALISSSVPSPVEIARINQEIEQTAASLEGLERALRNVDRILASKDATVDHAGGEFAASVVSLISGIERRRSKLFDLELAKQGSVRSEDVIQPPTQSRMSNSRSSLLPALAVMLGVGLFLLILVFIRDGLRRASNDPEQVTKVNRIRRAFWLRLLASK</sequence>
<keyword evidence="1" id="KW-0472">Membrane</keyword>
<dbReference type="AlphaFoldDB" id="A0AAX3E0U3"/>
<gene>
    <name evidence="2" type="ORF">KQX62_04100</name>
</gene>
<dbReference type="Proteomes" id="UP001163166">
    <property type="component" value="Chromosome"/>
</dbReference>
<evidence type="ECO:0000313" key="2">
    <source>
        <dbReference type="EMBL" id="UYO40501.1"/>
    </source>
</evidence>
<reference evidence="2" key="1">
    <citation type="journal article" date="2022" name="Biol. Control">
        <title>In silico genomic analysis of Rhodopseudomonas palustris strains revealed potential biocontrol agents and crop yield enhancers.</title>
        <authorList>
            <person name="Surachat K."/>
            <person name="Kantachote D."/>
            <person name="Deachamag P."/>
            <person name="Wonglapsuwan M."/>
        </authorList>
    </citation>
    <scope>NUCLEOTIDE SEQUENCE</scope>
    <source>
        <strain evidence="2">TLS06</strain>
    </source>
</reference>
<evidence type="ECO:0000256" key="1">
    <source>
        <dbReference type="SAM" id="Phobius"/>
    </source>
</evidence>
<organism evidence="2 3">
    <name type="scientific">Rhodopseudomonas palustris</name>
    <dbReference type="NCBI Taxonomy" id="1076"/>
    <lineage>
        <taxon>Bacteria</taxon>
        <taxon>Pseudomonadati</taxon>
        <taxon>Pseudomonadota</taxon>
        <taxon>Alphaproteobacteria</taxon>
        <taxon>Hyphomicrobiales</taxon>
        <taxon>Nitrobacteraceae</taxon>
        <taxon>Rhodopseudomonas</taxon>
    </lineage>
</organism>
<accession>A0AAX3E0U3</accession>
<name>A0AAX3E0U3_RHOPL</name>
<evidence type="ECO:0000313" key="3">
    <source>
        <dbReference type="Proteomes" id="UP001163166"/>
    </source>
</evidence>
<dbReference type="RefSeq" id="WP_264075517.1">
    <property type="nucleotide sequence ID" value="NZ_CP076676.1"/>
</dbReference>
<protein>
    <recommendedName>
        <fullName evidence="4">Polysaccharide chain length determinant N-terminal domain-containing protein</fullName>
    </recommendedName>
</protein>
<keyword evidence="1" id="KW-0812">Transmembrane</keyword>
<proteinExistence type="predicted"/>
<dbReference type="EMBL" id="CP076676">
    <property type="protein sequence ID" value="UYO40501.1"/>
    <property type="molecule type" value="Genomic_DNA"/>
</dbReference>
<feature type="transmembrane region" description="Helical" evidence="1">
    <location>
        <begin position="23"/>
        <end position="41"/>
    </location>
</feature>
<evidence type="ECO:0008006" key="4">
    <source>
        <dbReference type="Google" id="ProtNLM"/>
    </source>
</evidence>